<sequence>MLYNMGRKIKLITFVEILSCILLSQIFLCCYNGDNFKKSLGKDAYLSNPFILETNRLLEKYQMDNEPMDAELTNDVSYKKKNSKLEKQTEAKSLCEQLNESNLSCKEENKIDKNNIDSTSDVFKCTLSCCEKKFS</sequence>
<dbReference type="EMBL" id="DF157095">
    <property type="protein sequence ID" value="GAB64691.1"/>
    <property type="molecule type" value="Genomic_DNA"/>
</dbReference>
<dbReference type="Pfam" id="PF12420">
    <property type="entry name" value="DUF3671"/>
    <property type="match status" value="1"/>
</dbReference>
<dbReference type="VEuPathDB" id="PlasmoDB:PCYB_031040"/>
<dbReference type="RefSeq" id="XP_004220822.1">
    <property type="nucleotide sequence ID" value="XM_004220774.1"/>
</dbReference>
<evidence type="ECO:0000313" key="2">
    <source>
        <dbReference type="Proteomes" id="UP000006319"/>
    </source>
</evidence>
<dbReference type="AlphaFoldDB" id="K6UCE1"/>
<evidence type="ECO:0000313" key="1">
    <source>
        <dbReference type="EMBL" id="GAB64691.1"/>
    </source>
</evidence>
<dbReference type="PhylomeDB" id="K6UCE1"/>
<protein>
    <submittedName>
        <fullName evidence="1">Uncharacterized protein</fullName>
    </submittedName>
</protein>
<dbReference type="KEGG" id="pcy:PCYB_031040"/>
<proteinExistence type="predicted"/>
<dbReference type="Proteomes" id="UP000006319">
    <property type="component" value="Chromosome 3"/>
</dbReference>
<dbReference type="InterPro" id="IPR022139">
    <property type="entry name" value="Fam-L/Fam-M-like_plasmodium"/>
</dbReference>
<name>K6UCE1_PLACD</name>
<gene>
    <name evidence="1" type="ORF">PCYB_031040</name>
</gene>
<reference evidence="1 2" key="1">
    <citation type="journal article" date="2012" name="Nat. Genet.">
        <title>Plasmodium cynomolgi genome sequences provide insight into Plasmodium vivax and the monkey malaria clade.</title>
        <authorList>
            <person name="Tachibana S."/>
            <person name="Sullivan S.A."/>
            <person name="Kawai S."/>
            <person name="Nakamura S."/>
            <person name="Kim H.R."/>
            <person name="Goto N."/>
            <person name="Arisue N."/>
            <person name="Palacpac N.M.Q."/>
            <person name="Honma H."/>
            <person name="Yagi M."/>
            <person name="Tougan T."/>
            <person name="Katakai Y."/>
            <person name="Kaneko O."/>
            <person name="Mita T."/>
            <person name="Kita K."/>
            <person name="Yasutomi Y."/>
            <person name="Sutton P.L."/>
            <person name="Shakhbatyan R."/>
            <person name="Horii T."/>
            <person name="Yasunaga T."/>
            <person name="Barnwell J.W."/>
            <person name="Escalante A.A."/>
            <person name="Carlton J.M."/>
            <person name="Tanabe K."/>
        </authorList>
    </citation>
    <scope>NUCLEOTIDE SEQUENCE [LARGE SCALE GENOMIC DNA]</scope>
    <source>
        <strain evidence="1 2">B</strain>
    </source>
</reference>
<accession>K6UCE1</accession>
<keyword evidence="2" id="KW-1185">Reference proteome</keyword>
<dbReference type="OrthoDB" id="10303832at2759"/>
<dbReference type="GeneID" id="14691211"/>
<organism evidence="1 2">
    <name type="scientific">Plasmodium cynomolgi (strain B)</name>
    <dbReference type="NCBI Taxonomy" id="1120755"/>
    <lineage>
        <taxon>Eukaryota</taxon>
        <taxon>Sar</taxon>
        <taxon>Alveolata</taxon>
        <taxon>Apicomplexa</taxon>
        <taxon>Aconoidasida</taxon>
        <taxon>Haemosporida</taxon>
        <taxon>Plasmodiidae</taxon>
        <taxon>Plasmodium</taxon>
        <taxon>Plasmodium (Plasmodium)</taxon>
    </lineage>
</organism>